<dbReference type="CDD" id="cd05162">
    <property type="entry name" value="PWWP"/>
    <property type="match status" value="1"/>
</dbReference>
<sequence length="403" mass="47344">MVTTRAANQCYDTNLKRPNNQKGSKESLNKQKPVKKPKTESSLRNLQKQVRQDRRWSLKRYEPNRKPSEYYKIGKYILVKYSHYPWWPSRIVRREDIPSDILKRLPKYKGLAVQFLPSRDYAIIPVSNVGCLDLYECLYVLESNRFTSHIRHTIETIEESIRNDCSFSDAEEPDEDEESEDYENEHITSPLEARKDLNDKKKANITHNKEKAKTSTRDSHGRFIRKKSQTIAPTHTLLEKQEIKEELNEGEKEITRSSPKLPMFSLEVQLNQPLSTAELYARAYYARAKTLLYYRYKLQKILLTFNHYPTESEMADVHCILEKIENFSGLNAELIENTKLFELTFLLKKLSDLQLEHRYHFVDRFHALFTHFLKLSNKPISSSLLTNLLNKNKNEVANPSVPS</sequence>
<dbReference type="AlphaFoldDB" id="S9PTG4"/>
<feature type="compositionally biased region" description="Basic and acidic residues" evidence="1">
    <location>
        <begin position="192"/>
        <end position="220"/>
    </location>
</feature>
<dbReference type="SUPFAM" id="SSF63748">
    <property type="entry name" value="Tudor/PWWP/MBT"/>
    <property type="match status" value="1"/>
</dbReference>
<dbReference type="PROSITE" id="PS50812">
    <property type="entry name" value="PWWP"/>
    <property type="match status" value="1"/>
</dbReference>
<feature type="region of interest" description="Disordered" evidence="1">
    <location>
        <begin position="1"/>
        <end position="46"/>
    </location>
</feature>
<dbReference type="VEuPathDB" id="FungiDB:SOCG_04164"/>
<organism evidence="3 4">
    <name type="scientific">Schizosaccharomyces octosporus (strain yFS286)</name>
    <name type="common">Fission yeast</name>
    <name type="synonym">Octosporomyces octosporus</name>
    <dbReference type="NCBI Taxonomy" id="483514"/>
    <lineage>
        <taxon>Eukaryota</taxon>
        <taxon>Fungi</taxon>
        <taxon>Dikarya</taxon>
        <taxon>Ascomycota</taxon>
        <taxon>Taphrinomycotina</taxon>
        <taxon>Schizosaccharomycetes</taxon>
        <taxon>Schizosaccharomycetales</taxon>
        <taxon>Schizosaccharomycetaceae</taxon>
        <taxon>Schizosaccharomyces</taxon>
    </lineage>
</organism>
<dbReference type="SMART" id="SM00293">
    <property type="entry name" value="PWWP"/>
    <property type="match status" value="1"/>
</dbReference>
<evidence type="ECO:0000259" key="2">
    <source>
        <dbReference type="PROSITE" id="PS50812"/>
    </source>
</evidence>
<dbReference type="Proteomes" id="UP000016088">
    <property type="component" value="Unassembled WGS sequence"/>
</dbReference>
<feature type="compositionally biased region" description="Acidic residues" evidence="1">
    <location>
        <begin position="169"/>
        <end position="183"/>
    </location>
</feature>
<dbReference type="Gene3D" id="2.30.30.140">
    <property type="match status" value="1"/>
</dbReference>
<dbReference type="Pfam" id="PF00855">
    <property type="entry name" value="PWWP"/>
    <property type="match status" value="1"/>
</dbReference>
<evidence type="ECO:0000256" key="1">
    <source>
        <dbReference type="SAM" id="MobiDB-lite"/>
    </source>
</evidence>
<evidence type="ECO:0000313" key="3">
    <source>
        <dbReference type="EMBL" id="EPX70793.1"/>
    </source>
</evidence>
<feature type="compositionally biased region" description="Polar residues" evidence="1">
    <location>
        <begin position="1"/>
        <end position="22"/>
    </location>
</feature>
<dbReference type="OrthoDB" id="62853at2759"/>
<feature type="region of interest" description="Disordered" evidence="1">
    <location>
        <begin position="164"/>
        <end position="220"/>
    </location>
</feature>
<keyword evidence="4" id="KW-1185">Reference proteome</keyword>
<name>S9PTG4_SCHOY</name>
<evidence type="ECO:0000313" key="4">
    <source>
        <dbReference type="Proteomes" id="UP000016088"/>
    </source>
</evidence>
<accession>S9PTG4</accession>
<dbReference type="RefSeq" id="XP_013020460.1">
    <property type="nucleotide sequence ID" value="XM_013165006.1"/>
</dbReference>
<proteinExistence type="predicted"/>
<dbReference type="InterPro" id="IPR000313">
    <property type="entry name" value="PWWP_dom"/>
</dbReference>
<dbReference type="OMA" id="QLEHRYH"/>
<dbReference type="HOGENOM" id="CLU_683630_0_0_1"/>
<gene>
    <name evidence="3" type="ORF">SOCG_04164</name>
</gene>
<dbReference type="EMBL" id="KE503208">
    <property type="protein sequence ID" value="EPX70793.1"/>
    <property type="molecule type" value="Genomic_DNA"/>
</dbReference>
<reference evidence="3 4" key="1">
    <citation type="journal article" date="2011" name="Science">
        <title>Comparative functional genomics of the fission yeasts.</title>
        <authorList>
            <person name="Rhind N."/>
            <person name="Chen Z."/>
            <person name="Yassour M."/>
            <person name="Thompson D.A."/>
            <person name="Haas B.J."/>
            <person name="Habib N."/>
            <person name="Wapinski I."/>
            <person name="Roy S."/>
            <person name="Lin M.F."/>
            <person name="Heiman D.I."/>
            <person name="Young S.K."/>
            <person name="Furuya K."/>
            <person name="Guo Y."/>
            <person name="Pidoux A."/>
            <person name="Chen H.M."/>
            <person name="Robbertse B."/>
            <person name="Goldberg J.M."/>
            <person name="Aoki K."/>
            <person name="Bayne E.H."/>
            <person name="Berlin A.M."/>
            <person name="Desjardins C.A."/>
            <person name="Dobbs E."/>
            <person name="Dukaj L."/>
            <person name="Fan L."/>
            <person name="FitzGerald M.G."/>
            <person name="French C."/>
            <person name="Gujja S."/>
            <person name="Hansen K."/>
            <person name="Keifenheim D."/>
            <person name="Levin J.Z."/>
            <person name="Mosher R.A."/>
            <person name="Mueller C.A."/>
            <person name="Pfiffner J."/>
            <person name="Priest M."/>
            <person name="Russ C."/>
            <person name="Smialowska A."/>
            <person name="Swoboda P."/>
            <person name="Sykes S.M."/>
            <person name="Vaughn M."/>
            <person name="Vengrova S."/>
            <person name="Yoder R."/>
            <person name="Zeng Q."/>
            <person name="Allshire R."/>
            <person name="Baulcombe D."/>
            <person name="Birren B.W."/>
            <person name="Brown W."/>
            <person name="Ekwall K."/>
            <person name="Kellis M."/>
            <person name="Leatherwood J."/>
            <person name="Levin H."/>
            <person name="Margalit H."/>
            <person name="Martienssen R."/>
            <person name="Nieduszynski C.A."/>
            <person name="Spatafora J.W."/>
            <person name="Friedman N."/>
            <person name="Dalgaard J.Z."/>
            <person name="Baumann P."/>
            <person name="Niki H."/>
            <person name="Regev A."/>
            <person name="Nusbaum C."/>
        </authorList>
    </citation>
    <scope>NUCLEOTIDE SEQUENCE [LARGE SCALE GENOMIC DNA]</scope>
    <source>
        <strain evidence="4">yFS286</strain>
    </source>
</reference>
<protein>
    <submittedName>
        <fullName evidence="3">PWWP domain-containing protein</fullName>
    </submittedName>
</protein>
<dbReference type="GeneID" id="25033128"/>
<feature type="domain" description="PWWP" evidence="2">
    <location>
        <begin position="73"/>
        <end position="129"/>
    </location>
</feature>